<evidence type="ECO:0000259" key="3">
    <source>
        <dbReference type="Pfam" id="PF22891"/>
    </source>
</evidence>
<evidence type="ECO:0000313" key="4">
    <source>
        <dbReference type="EMBL" id="GAG41237.1"/>
    </source>
</evidence>
<name>X0Y1J8_9ZZZZ</name>
<dbReference type="PANTHER" id="PTHR12826">
    <property type="entry name" value="RIBONUCLEASE Y"/>
    <property type="match status" value="1"/>
</dbReference>
<reference evidence="4" key="1">
    <citation type="journal article" date="2014" name="Front. Microbiol.">
        <title>High frequency of phylogenetically diverse reductive dehalogenase-homologous genes in deep subseafloor sedimentary metagenomes.</title>
        <authorList>
            <person name="Kawai M."/>
            <person name="Futagami T."/>
            <person name="Toyoda A."/>
            <person name="Takaki Y."/>
            <person name="Nishi S."/>
            <person name="Hori S."/>
            <person name="Arai W."/>
            <person name="Tsubouchi T."/>
            <person name="Morono Y."/>
            <person name="Uchiyama I."/>
            <person name="Ito T."/>
            <person name="Fujiyama A."/>
            <person name="Inagaki F."/>
            <person name="Takami H."/>
        </authorList>
    </citation>
    <scope>NUCLEOTIDE SEQUENCE</scope>
    <source>
        <strain evidence="4">Expedition CK06-06</strain>
    </source>
</reference>
<dbReference type="GO" id="GO:0003723">
    <property type="term" value="F:RNA binding"/>
    <property type="evidence" value="ECO:0007669"/>
    <property type="project" value="UniProtKB-KW"/>
</dbReference>
<dbReference type="Pfam" id="PF00013">
    <property type="entry name" value="KH_1"/>
    <property type="match status" value="1"/>
</dbReference>
<sequence length="128" mass="14432">MKIGQNRIAVLIGKNGKTKKDIEDALGVQINLDSKTGDCEVRPLIEHPKYGALNTFIAEKILNAINRGFNPTKAMKLLDETFDMEVFNLYNLLGKSEKKIKRLKGRIIGRNGEMRRAIERFAESNVSV</sequence>
<dbReference type="InterPro" id="IPR055211">
    <property type="entry name" value="KH_PNO1_2nd"/>
</dbReference>
<feature type="domain" description="PNO1 second type I KH" evidence="3">
    <location>
        <begin position="85"/>
        <end position="128"/>
    </location>
</feature>
<evidence type="ECO:0000256" key="1">
    <source>
        <dbReference type="ARBA" id="ARBA00022884"/>
    </source>
</evidence>
<dbReference type="Pfam" id="PF22891">
    <property type="entry name" value="KH_PNO1_2nd"/>
    <property type="match status" value="1"/>
</dbReference>
<dbReference type="SUPFAM" id="SSF54791">
    <property type="entry name" value="Eukaryotic type KH-domain (KH-domain type I)"/>
    <property type="match status" value="1"/>
</dbReference>
<evidence type="ECO:0000259" key="2">
    <source>
        <dbReference type="Pfam" id="PF00013"/>
    </source>
</evidence>
<dbReference type="NCBIfam" id="TIGR03665">
    <property type="entry name" value="arCOG04150"/>
    <property type="match status" value="1"/>
</dbReference>
<comment type="caution">
    <text evidence="4">The sequence shown here is derived from an EMBL/GenBank/DDBJ whole genome shotgun (WGS) entry which is preliminary data.</text>
</comment>
<dbReference type="InterPro" id="IPR019964">
    <property type="entry name" value="KH_domain_protein_archaea"/>
</dbReference>
<dbReference type="EMBL" id="BARS01043664">
    <property type="protein sequence ID" value="GAG41237.1"/>
    <property type="molecule type" value="Genomic_DNA"/>
</dbReference>
<proteinExistence type="predicted"/>
<dbReference type="InterPro" id="IPR036612">
    <property type="entry name" value="KH_dom_type_1_sf"/>
</dbReference>
<protein>
    <submittedName>
        <fullName evidence="4">Uncharacterized protein</fullName>
    </submittedName>
</protein>
<dbReference type="PANTHER" id="PTHR12826:SF13">
    <property type="entry name" value="RNA-BINDING PROTEIN PNO1"/>
    <property type="match status" value="1"/>
</dbReference>
<dbReference type="InterPro" id="IPR004088">
    <property type="entry name" value="KH_dom_type_1"/>
</dbReference>
<keyword evidence="1" id="KW-0694">RNA-binding</keyword>
<organism evidence="4">
    <name type="scientific">marine sediment metagenome</name>
    <dbReference type="NCBI Taxonomy" id="412755"/>
    <lineage>
        <taxon>unclassified sequences</taxon>
        <taxon>metagenomes</taxon>
        <taxon>ecological metagenomes</taxon>
    </lineage>
</organism>
<accession>X0Y1J8</accession>
<dbReference type="PROSITE" id="PS50084">
    <property type="entry name" value="KH_TYPE_1"/>
    <property type="match status" value="1"/>
</dbReference>
<gene>
    <name evidence="4" type="ORF">S01H1_66066</name>
</gene>
<dbReference type="Gene3D" id="3.30.1370.10">
    <property type="entry name" value="K Homology domain, type 1"/>
    <property type="match status" value="2"/>
</dbReference>
<feature type="non-terminal residue" evidence="4">
    <location>
        <position position="128"/>
    </location>
</feature>
<dbReference type="AlphaFoldDB" id="X0Y1J8"/>
<feature type="domain" description="K Homology" evidence="2">
    <location>
        <begin position="2"/>
        <end position="40"/>
    </location>
</feature>